<dbReference type="InterPro" id="IPR052613">
    <property type="entry name" value="LicD_transferase"/>
</dbReference>
<name>A0A365XSW7_9BACT</name>
<reference evidence="2 3" key="1">
    <citation type="submission" date="2018-05" db="EMBL/GenBank/DDBJ databases">
        <title>Chitinophaga sp. K3CV102501T nov., isolated from isolated from a monsoon evergreen broad-leaved forest soil.</title>
        <authorList>
            <person name="Lv Y."/>
        </authorList>
    </citation>
    <scope>NUCLEOTIDE SEQUENCE [LARGE SCALE GENOMIC DNA]</scope>
    <source>
        <strain evidence="2 3">GDMCC 1.1325</strain>
    </source>
</reference>
<dbReference type="PANTHER" id="PTHR13627">
    <property type="entry name" value="FUKUTIN RELATED PROTEIN"/>
    <property type="match status" value="1"/>
</dbReference>
<dbReference type="Gene3D" id="1.50.10.20">
    <property type="match status" value="1"/>
</dbReference>
<evidence type="ECO:0000259" key="1">
    <source>
        <dbReference type="Pfam" id="PF04991"/>
    </source>
</evidence>
<organism evidence="2 3">
    <name type="scientific">Chitinophaga flava</name>
    <dbReference type="NCBI Taxonomy" id="2259036"/>
    <lineage>
        <taxon>Bacteria</taxon>
        <taxon>Pseudomonadati</taxon>
        <taxon>Bacteroidota</taxon>
        <taxon>Chitinophagia</taxon>
        <taxon>Chitinophagales</taxon>
        <taxon>Chitinophagaceae</taxon>
        <taxon>Chitinophaga</taxon>
    </lineage>
</organism>
<dbReference type="AlphaFoldDB" id="A0A365XSW7"/>
<accession>A0A365XSW7</accession>
<dbReference type="RefSeq" id="WP_113618197.1">
    <property type="nucleotide sequence ID" value="NZ_QFFJ01000002.1"/>
</dbReference>
<dbReference type="InterPro" id="IPR007074">
    <property type="entry name" value="LicD/FKTN/FKRP_NTP_transf"/>
</dbReference>
<dbReference type="EMBL" id="QFFJ01000002">
    <property type="protein sequence ID" value="RBL89452.1"/>
    <property type="molecule type" value="Genomic_DNA"/>
</dbReference>
<keyword evidence="3" id="KW-1185">Reference proteome</keyword>
<dbReference type="SUPFAM" id="SSF81301">
    <property type="entry name" value="Nucleotidyltransferase"/>
    <property type="match status" value="1"/>
</dbReference>
<gene>
    <name evidence="2" type="ORF">DF182_23340</name>
</gene>
<dbReference type="InterPro" id="IPR043519">
    <property type="entry name" value="NT_sf"/>
</dbReference>
<evidence type="ECO:0000313" key="3">
    <source>
        <dbReference type="Proteomes" id="UP000253410"/>
    </source>
</evidence>
<dbReference type="SUPFAM" id="SSF158745">
    <property type="entry name" value="LanC-like"/>
    <property type="match status" value="1"/>
</dbReference>
<evidence type="ECO:0000313" key="2">
    <source>
        <dbReference type="EMBL" id="RBL89452.1"/>
    </source>
</evidence>
<feature type="domain" description="LicD/FKTN/FKRP nucleotidyltransferase" evidence="1">
    <location>
        <begin position="19"/>
        <end position="51"/>
    </location>
</feature>
<dbReference type="OrthoDB" id="9786100at2"/>
<comment type="caution">
    <text evidence="2">The sequence shown here is derived from an EMBL/GenBank/DDBJ whole genome shotgun (WGS) entry which is preliminary data.</text>
</comment>
<dbReference type="GO" id="GO:0009100">
    <property type="term" value="P:glycoprotein metabolic process"/>
    <property type="evidence" value="ECO:0007669"/>
    <property type="project" value="UniProtKB-ARBA"/>
</dbReference>
<sequence length="480" mass="54895">MHEYLIESLRKAAKKLDEAGVYWFLASGSCLGYVRDNGIIPHDNDIDIGIYCNNEAAAEQLVALLPVSRRYYWGNKITNIVVDDVDIYLFYPYEDKIVEILHRLYSNALRLMAYEPSIILSGCKRVMFEGVEVNVLVKSEEYCQAMYGPNYRVPDKTWSAWNSPLNIIHEEVVLEKIKMDEGITMAPDTATLYRYALSRIADILYCASHYEHSFGLADGTTGYAIFFAHYWRITGDALYFNYYSLLLDKMLAQLDGRGGIGFSSGLCGIGWGLEYLAKHNFLDIPADDLHDIDQYLESVAADTNISHSDRLSILAYLLQRRGALDNLAQLSLLKKQAELIWAPDQTKPSSLFEISVLLQLFNNPITADLKQWKNHLPENSYTDECQRQMLIQENETNITHLHRLKHKYLLHLHNETLLSAEDINGSLTTFLTTTPIMEYRPFISFCDIHDYTTKGLLGLGFMLMSQLTEDKKAFINLLEI</sequence>
<proteinExistence type="predicted"/>
<protein>
    <recommendedName>
        <fullName evidence="1">LicD/FKTN/FKRP nucleotidyltransferase domain-containing protein</fullName>
    </recommendedName>
</protein>
<dbReference type="Proteomes" id="UP000253410">
    <property type="component" value="Unassembled WGS sequence"/>
</dbReference>
<dbReference type="PANTHER" id="PTHR13627:SF31">
    <property type="entry name" value="RIBITOL 5-PHOSPHATE TRANSFERASE FKRP"/>
    <property type="match status" value="1"/>
</dbReference>
<dbReference type="Pfam" id="PF04991">
    <property type="entry name" value="LicD"/>
    <property type="match status" value="1"/>
</dbReference>